<dbReference type="InterPro" id="IPR000731">
    <property type="entry name" value="SSD"/>
</dbReference>
<evidence type="ECO:0000256" key="2">
    <source>
        <dbReference type="ARBA" id="ARBA00007661"/>
    </source>
</evidence>
<dbReference type="InterPro" id="IPR053958">
    <property type="entry name" value="HMGCR/SNAP/NPC1-like_SSD"/>
</dbReference>
<dbReference type="FunFam" id="3.30.70.420:FF:000001">
    <property type="entry name" value="3-hydroxy-3-methylglutaryl coenzyme A reductase"/>
    <property type="match status" value="1"/>
</dbReference>
<dbReference type="GO" id="GO:0004420">
    <property type="term" value="F:hydroxymethylglutaryl-CoA reductase (NADPH) activity"/>
    <property type="evidence" value="ECO:0007669"/>
    <property type="project" value="UniProtKB-EC"/>
</dbReference>
<dbReference type="CDD" id="cd00643">
    <property type="entry name" value="HMG-CoA_reductase_classI"/>
    <property type="match status" value="1"/>
</dbReference>
<reference evidence="12" key="1">
    <citation type="submission" date="2020-04" db="EMBL/GenBank/DDBJ databases">
        <title>Analysis of mating type loci in Filobasidium floriforme.</title>
        <authorList>
            <person name="Nowrousian M."/>
        </authorList>
    </citation>
    <scope>NUCLEOTIDE SEQUENCE</scope>
    <source>
        <strain evidence="12">CBS 6242</strain>
    </source>
</reference>
<keyword evidence="6 9" id="KW-1133">Transmembrane helix</keyword>
<organism evidence="12 13">
    <name type="scientific">Filobasidium floriforme</name>
    <dbReference type="NCBI Taxonomy" id="5210"/>
    <lineage>
        <taxon>Eukaryota</taxon>
        <taxon>Fungi</taxon>
        <taxon>Dikarya</taxon>
        <taxon>Basidiomycota</taxon>
        <taxon>Agaricomycotina</taxon>
        <taxon>Tremellomycetes</taxon>
        <taxon>Filobasidiales</taxon>
        <taxon>Filobasidiaceae</taxon>
        <taxon>Filobasidium</taxon>
    </lineage>
</organism>
<dbReference type="InterPro" id="IPR009029">
    <property type="entry name" value="HMG_CoA_Rdtase_sub-bd_dom_sf"/>
</dbReference>
<dbReference type="Proteomes" id="UP000812966">
    <property type="component" value="Unassembled WGS sequence"/>
</dbReference>
<dbReference type="EMBL" id="JABELV010000026">
    <property type="protein sequence ID" value="KAG7562775.1"/>
    <property type="molecule type" value="Genomic_DNA"/>
</dbReference>
<feature type="region of interest" description="Disordered" evidence="10">
    <location>
        <begin position="277"/>
        <end position="322"/>
    </location>
</feature>
<dbReference type="NCBIfam" id="TIGR00533">
    <property type="entry name" value="HMG_CoA_R_NADP"/>
    <property type="match status" value="1"/>
</dbReference>
<dbReference type="UniPathway" id="UPA00058">
    <property type="reaction ID" value="UER00103"/>
</dbReference>
<keyword evidence="4 9" id="KW-0256">Endoplasmic reticulum</keyword>
<comment type="subcellular location">
    <subcellularLocation>
        <location evidence="1 9">Endoplasmic reticulum membrane</location>
        <topology evidence="1 9">Multi-pass membrane protein</topology>
    </subcellularLocation>
</comment>
<evidence type="ECO:0000256" key="1">
    <source>
        <dbReference type="ARBA" id="ARBA00004477"/>
    </source>
</evidence>
<keyword evidence="3 9" id="KW-0812">Transmembrane</keyword>
<comment type="catalytic activity">
    <reaction evidence="9">
        <text>(R)-mevalonate + 2 NADP(+) + CoA = (3S)-3-hydroxy-3-methylglutaryl-CoA + 2 NADPH + 2 H(+)</text>
        <dbReference type="Rhea" id="RHEA:15989"/>
        <dbReference type="ChEBI" id="CHEBI:15378"/>
        <dbReference type="ChEBI" id="CHEBI:36464"/>
        <dbReference type="ChEBI" id="CHEBI:43074"/>
        <dbReference type="ChEBI" id="CHEBI:57287"/>
        <dbReference type="ChEBI" id="CHEBI:57783"/>
        <dbReference type="ChEBI" id="CHEBI:58349"/>
        <dbReference type="EC" id="1.1.1.34"/>
    </reaction>
</comment>
<keyword evidence="8 9" id="KW-0472">Membrane</keyword>
<dbReference type="SUPFAM" id="SSF56542">
    <property type="entry name" value="Substrate-binding domain of HMG-CoA reductase"/>
    <property type="match status" value="1"/>
</dbReference>
<keyword evidence="5 9" id="KW-0521">NADP</keyword>
<dbReference type="GO" id="GO:0005778">
    <property type="term" value="C:peroxisomal membrane"/>
    <property type="evidence" value="ECO:0007669"/>
    <property type="project" value="TreeGrafter"/>
</dbReference>
<dbReference type="GO" id="GO:0015936">
    <property type="term" value="P:coenzyme A metabolic process"/>
    <property type="evidence" value="ECO:0007669"/>
    <property type="project" value="InterPro"/>
</dbReference>
<dbReference type="PROSITE" id="PS50065">
    <property type="entry name" value="HMG_COA_REDUCTASE_4"/>
    <property type="match status" value="1"/>
</dbReference>
<dbReference type="Gene3D" id="3.30.70.420">
    <property type="entry name" value="Hydroxymethylglutaryl-CoA reductase, class I/II, NAD/NADP-binding domain"/>
    <property type="match status" value="1"/>
</dbReference>
<evidence type="ECO:0000256" key="6">
    <source>
        <dbReference type="ARBA" id="ARBA00022989"/>
    </source>
</evidence>
<dbReference type="GO" id="GO:0008299">
    <property type="term" value="P:isoprenoid biosynthetic process"/>
    <property type="evidence" value="ECO:0007669"/>
    <property type="project" value="InterPro"/>
</dbReference>
<evidence type="ECO:0000259" key="11">
    <source>
        <dbReference type="PROSITE" id="PS50156"/>
    </source>
</evidence>
<dbReference type="FunFam" id="1.10.3270.10:FF:000001">
    <property type="entry name" value="3-hydroxy-3-methylglutaryl coenzyme A reductase"/>
    <property type="match status" value="1"/>
</dbReference>
<accession>A0A8K0NSG3</accession>
<dbReference type="InterPro" id="IPR004554">
    <property type="entry name" value="HMG_CoA_Rdtase_eu_arc"/>
</dbReference>
<evidence type="ECO:0000313" key="12">
    <source>
        <dbReference type="EMBL" id="KAG7562775.1"/>
    </source>
</evidence>
<dbReference type="SUPFAM" id="SSF55035">
    <property type="entry name" value="NAD-binding domain of HMG-CoA reductase"/>
    <property type="match status" value="1"/>
</dbReference>
<dbReference type="PANTHER" id="PTHR10572">
    <property type="entry name" value="3-HYDROXY-3-METHYLGLUTARYL-COENZYME A REDUCTASE"/>
    <property type="match status" value="1"/>
</dbReference>
<dbReference type="Pfam" id="PF12349">
    <property type="entry name" value="Sterol-sensing"/>
    <property type="match status" value="1"/>
</dbReference>
<dbReference type="PROSITE" id="PS50156">
    <property type="entry name" value="SSD"/>
    <property type="match status" value="1"/>
</dbReference>
<dbReference type="Pfam" id="PF00368">
    <property type="entry name" value="HMG-CoA_red"/>
    <property type="match status" value="1"/>
</dbReference>
<dbReference type="PRINTS" id="PR00071">
    <property type="entry name" value="HMGCOARDTASE"/>
</dbReference>
<dbReference type="GO" id="GO:0005789">
    <property type="term" value="C:endoplasmic reticulum membrane"/>
    <property type="evidence" value="ECO:0007669"/>
    <property type="project" value="UniProtKB-SubCell"/>
</dbReference>
<evidence type="ECO:0000256" key="10">
    <source>
        <dbReference type="SAM" id="MobiDB-lite"/>
    </source>
</evidence>
<evidence type="ECO:0000256" key="7">
    <source>
        <dbReference type="ARBA" id="ARBA00023002"/>
    </source>
</evidence>
<feature type="compositionally biased region" description="Polar residues" evidence="10">
    <location>
        <begin position="312"/>
        <end position="322"/>
    </location>
</feature>
<feature type="domain" description="SSD" evidence="11">
    <location>
        <begin position="356"/>
        <end position="608"/>
    </location>
</feature>
<feature type="transmembrane region" description="Helical" evidence="9">
    <location>
        <begin position="421"/>
        <end position="442"/>
    </location>
</feature>
<gene>
    <name evidence="12" type="ORF">FFLO_01836</name>
</gene>
<feature type="region of interest" description="Disordered" evidence="10">
    <location>
        <begin position="892"/>
        <end position="1000"/>
    </location>
</feature>
<dbReference type="Gene3D" id="3.90.770.10">
    <property type="entry name" value="3-hydroxy-3-methylglutaryl-coenzyme A Reductase, Chain A, domain 2"/>
    <property type="match status" value="1"/>
</dbReference>
<feature type="compositionally biased region" description="Basic and acidic residues" evidence="10">
    <location>
        <begin position="914"/>
        <end position="926"/>
    </location>
</feature>
<proteinExistence type="inferred from homology"/>
<evidence type="ECO:0000256" key="5">
    <source>
        <dbReference type="ARBA" id="ARBA00022857"/>
    </source>
</evidence>
<comment type="similarity">
    <text evidence="2 9">Belongs to the HMG-CoA reductase family.</text>
</comment>
<evidence type="ECO:0000256" key="3">
    <source>
        <dbReference type="ARBA" id="ARBA00022692"/>
    </source>
</evidence>
<name>A0A8K0NSG3_9TREE</name>
<protein>
    <recommendedName>
        <fullName evidence="9">3-hydroxy-3-methylglutaryl coenzyme A reductase</fullName>
        <shortName evidence="9">HMG-CoA reductase</shortName>
        <ecNumber evidence="9">1.1.1.34</ecNumber>
    </recommendedName>
</protein>
<evidence type="ECO:0000256" key="4">
    <source>
        <dbReference type="ARBA" id="ARBA00022824"/>
    </source>
</evidence>
<dbReference type="InterPro" id="IPR023076">
    <property type="entry name" value="HMG_CoA_Rdtase_CS"/>
</dbReference>
<sequence>MIRQLLRAVAAPAAAAPIEAITTFFVLVTLVYFQLLHAIEGSEFFTLPDHSATPAVPSTYYVPTLHLSTPSNPANKWTQISDLDNSDIFSPSSPLSGLKNVLVQRFIVAGGSNTESASLDEKLKALRLIVDVKEGTTVGYEDVCYKSPTSSSSDCLDVPVETTSTHSSASTAESEDVVVTFLLRDDTLGRKYLDTLRELQHVTLGVDATNSIVLSVIPLSTGMFSSPSASSSSVLSSGLGAGRSEERLGGESVFSLYPYSSLSIFTRTNNDVFTPSQRRAYRQQQQQQHHAHLPFPSSSSSAQEHGSGLPVTPSNSASHIPGTETNPARHIKFLAYALRALVTRFWMLAKNADSADIFVVLLGYVLMHFTFVRLFLNMRKMGSSFWLPSATLISSTFGFLLAIFSAYLLSFPVDLISLSEALPFLVITVGFDKPFLLARAVFNNPEIAPVRAPLAAPVPDLSGEKFIAKAKAALEKKERARKSGAHSQQDGTDHDETTPQPNGFANDLDLSALDRELAVHARIQREIAEAKDRSIRWAAPIGAKFIVIDAVKKVGTGIVRDYAIEVAVLCLGGASGIGGLKEFCHLAALILVMDCVCLFTFYIAILTVMVEVHRIKIARKLTPSTTNRRGSLFDAPTSSVTPSSSSGLIPVSPVKEDTASSASSSPTSLLFRPSEWKNALIGQKGSNLNENVSDLAKKRSPAGKLKLTLIVAFLVLHVANLCTPLAEHTAVKRNVAPTGPLPVNKDLAWVQKHGSIFGVDAKVTLEILPAIHAIALASNPTLQSVDIGTGLPLEFNRSKGMASLDHFMSGWTSLVGDPVLSKWIVVALFVSILLNGYLMKGIASGSAPSQSTGPVAVAAAAARLVGAGGVWDPTSMNRDSLRNRRRWSGGIQLERFSNTRQTDSDEEGGASHQHKLDHIKHADPVTHKSRGASAGSTPVPKTGKTGDDIRSGEATPRSDGGKPRPDPKAEVGRLVVNDTPRVPYPTTIITNTDADDDDDNSSIELRSTHIGRRSLEECWEIYAGGLGAFDLSDEEVILLVEKGKIPGYGLEKGLKDLERAVKIRRAVMSRASVTRTLEASDLPMANYDYSRIIGACCENVVGYMPIPVGIAGPLNIDGISTHIPMATTEGTLVASTSRGCKALNSGGGVTTVLHKDGMTRGPAVEFGSLQEAASAKIWIEEGDGFKVLKAAFESTSRFAKLISLKCALAGRTLYIRFTLRTGDAMGMNMAGKASNASLDALCEQFPTAKILALSGNYCTDKKPAAINWIEGRGKSVVAEAIIPGSVVKSVLKTDVKTLVNLNWKKNLMGSAMAGSIGGFNAHASNILTAMFLATGQDPAQNVESSMCMTLMEAVNDDQDLMISCSMPCIEVGTVGGGTILGPQFAMLEFLGVAGAHPTEPGANARRLARIICAAVMAGELSLMSALAANQLISAHLKFNRSTAATPVSHTPGAMTPALTPLKKASATLAPMST</sequence>
<dbReference type="InterPro" id="IPR009023">
    <property type="entry name" value="HMG_CoA_Rdtase_NAD(P)-bd_sf"/>
</dbReference>
<dbReference type="EC" id="1.1.1.34" evidence="9"/>
<keyword evidence="13" id="KW-1185">Reference proteome</keyword>
<dbReference type="OrthoDB" id="310654at2759"/>
<dbReference type="InterPro" id="IPR002202">
    <property type="entry name" value="HMG_CoA_Rdtase"/>
</dbReference>
<dbReference type="InterPro" id="IPR023074">
    <property type="entry name" value="HMG_CoA_Rdtase_cat_sf"/>
</dbReference>
<dbReference type="PROSITE" id="PS00066">
    <property type="entry name" value="HMG_COA_REDUCTASE_1"/>
    <property type="match status" value="1"/>
</dbReference>
<comment type="pathway">
    <text evidence="9">Metabolic intermediate biosynthesis; (R)-mevalonate biosynthesis; (R)-mevalonate from acetyl-CoA: step 3/3.</text>
</comment>
<dbReference type="FunFam" id="3.90.770.10:FF:000001">
    <property type="entry name" value="3-hydroxy-3-methylglutaryl coenzyme A reductase"/>
    <property type="match status" value="1"/>
</dbReference>
<dbReference type="PROSITE" id="PS00318">
    <property type="entry name" value="HMG_COA_REDUCTASE_2"/>
    <property type="match status" value="1"/>
</dbReference>
<keyword evidence="7 9" id="KW-0560">Oxidoreductase</keyword>
<dbReference type="PANTHER" id="PTHR10572:SF24">
    <property type="entry name" value="3-HYDROXY-3-METHYLGLUTARYL-COENZYME A REDUCTASE"/>
    <property type="match status" value="1"/>
</dbReference>
<evidence type="ECO:0000256" key="8">
    <source>
        <dbReference type="ARBA" id="ARBA00023136"/>
    </source>
</evidence>
<feature type="compositionally biased region" description="Basic and acidic residues" evidence="10">
    <location>
        <begin position="959"/>
        <end position="971"/>
    </location>
</feature>
<feature type="compositionally biased region" description="Low complexity" evidence="10">
    <location>
        <begin position="636"/>
        <end position="646"/>
    </location>
</feature>
<dbReference type="Gene3D" id="1.10.3270.10">
    <property type="entry name" value="HMGR, N-terminal domain"/>
    <property type="match status" value="1"/>
</dbReference>
<feature type="transmembrane region" description="Helical" evidence="9">
    <location>
        <begin position="385"/>
        <end position="409"/>
    </location>
</feature>
<feature type="transmembrane region" description="Helical" evidence="9">
    <location>
        <begin position="586"/>
        <end position="610"/>
    </location>
</feature>
<dbReference type="InterPro" id="IPR023282">
    <property type="entry name" value="HMG_CoA_Rdtase_N"/>
</dbReference>
<feature type="region of interest" description="Disordered" evidence="10">
    <location>
        <begin position="629"/>
        <end position="667"/>
    </location>
</feature>
<feature type="transmembrane region" description="Helical" evidence="9">
    <location>
        <begin position="357"/>
        <end position="376"/>
    </location>
</feature>
<dbReference type="GO" id="GO:0006696">
    <property type="term" value="P:ergosterol biosynthetic process"/>
    <property type="evidence" value="ECO:0007669"/>
    <property type="project" value="TreeGrafter"/>
</dbReference>
<evidence type="ECO:0000256" key="9">
    <source>
        <dbReference type="RuleBase" id="RU361219"/>
    </source>
</evidence>
<comment type="caution">
    <text evidence="12">The sequence shown here is derived from an EMBL/GenBank/DDBJ whole genome shotgun (WGS) entry which is preliminary data.</text>
</comment>
<feature type="region of interest" description="Disordered" evidence="10">
    <location>
        <begin position="478"/>
        <end position="502"/>
    </location>
</feature>
<evidence type="ECO:0000313" key="13">
    <source>
        <dbReference type="Proteomes" id="UP000812966"/>
    </source>
</evidence>